<dbReference type="Gene3D" id="3.40.50.1580">
    <property type="entry name" value="Nucleoside phosphorylase domain"/>
    <property type="match status" value="1"/>
</dbReference>
<comment type="caution">
    <text evidence="5">The sequence shown here is derived from an EMBL/GenBank/DDBJ whole genome shotgun (WGS) entry which is preliminary data.</text>
</comment>
<protein>
    <recommendedName>
        <fullName evidence="2">Uridine phosphorylase</fullName>
        <ecNumber evidence="1">2.4.2.3</ecNumber>
    </recommendedName>
</protein>
<dbReference type="InterPro" id="IPR000845">
    <property type="entry name" value="Nucleoside_phosphorylase_d"/>
</dbReference>
<gene>
    <name evidence="5" type="ORF">J2Z76_001236</name>
</gene>
<dbReference type="Proteomes" id="UP001519342">
    <property type="component" value="Unassembled WGS sequence"/>
</dbReference>
<comment type="catalytic activity">
    <reaction evidence="3">
        <text>uridine + phosphate = alpha-D-ribose 1-phosphate + uracil</text>
        <dbReference type="Rhea" id="RHEA:24388"/>
        <dbReference type="ChEBI" id="CHEBI:16704"/>
        <dbReference type="ChEBI" id="CHEBI:17568"/>
        <dbReference type="ChEBI" id="CHEBI:43474"/>
        <dbReference type="ChEBI" id="CHEBI:57720"/>
        <dbReference type="EC" id="2.4.2.3"/>
    </reaction>
</comment>
<dbReference type="SUPFAM" id="SSF53167">
    <property type="entry name" value="Purine and uridine phosphorylases"/>
    <property type="match status" value="1"/>
</dbReference>
<evidence type="ECO:0000313" key="5">
    <source>
        <dbReference type="EMBL" id="MBP1925377.1"/>
    </source>
</evidence>
<feature type="domain" description="Nucleoside phosphorylase" evidence="4">
    <location>
        <begin position="71"/>
        <end position="237"/>
    </location>
</feature>
<name>A0ABS4GCW6_9FIRM</name>
<evidence type="ECO:0000256" key="2">
    <source>
        <dbReference type="ARBA" id="ARBA00021980"/>
    </source>
</evidence>
<sequence>MEYKDLVNSWKRFGSTPEDVCQQVLGVSADKINEKVIIAPWWKPDVFDNLWYEKTFLNNSDDADINVWNIKTNDYNITYIQTGIGAPVLSDALLALGGTKCKKAIFVGSVGALSDNIYIGDIVIPKLSVCGDGMSRYLKGSPLKNNDAFGEVSYPDTEMFEVLKGNTKIICEENNIKWHIGTTFSIDTIVAQFAYIDEILQMGCNVIEMETAAAFRAASIVNIKLAALFSVSDNTMQNKSLICEINEKDHNYRKDVRKNIFPKIILKTLK</sequence>
<dbReference type="PANTHER" id="PTHR43691">
    <property type="entry name" value="URIDINE PHOSPHORYLASE"/>
    <property type="match status" value="1"/>
</dbReference>
<proteinExistence type="predicted"/>
<dbReference type="PANTHER" id="PTHR43691:SF11">
    <property type="entry name" value="FI09636P-RELATED"/>
    <property type="match status" value="1"/>
</dbReference>
<dbReference type="Pfam" id="PF01048">
    <property type="entry name" value="PNP_UDP_1"/>
    <property type="match status" value="1"/>
</dbReference>
<reference evidence="5 6" key="1">
    <citation type="submission" date="2021-03" db="EMBL/GenBank/DDBJ databases">
        <title>Genomic Encyclopedia of Type Strains, Phase IV (KMG-IV): sequencing the most valuable type-strain genomes for metagenomic binning, comparative biology and taxonomic classification.</title>
        <authorList>
            <person name="Goeker M."/>
        </authorList>
    </citation>
    <scope>NUCLEOTIDE SEQUENCE [LARGE SCALE GENOMIC DNA]</scope>
    <source>
        <strain evidence="5 6">DSM 24004</strain>
    </source>
</reference>
<dbReference type="InterPro" id="IPR035994">
    <property type="entry name" value="Nucleoside_phosphorylase_sf"/>
</dbReference>
<dbReference type="RefSeq" id="WP_209511123.1">
    <property type="nucleotide sequence ID" value="NZ_JAGGKS010000003.1"/>
</dbReference>
<dbReference type="EC" id="2.4.2.3" evidence="1"/>
<evidence type="ECO:0000313" key="6">
    <source>
        <dbReference type="Proteomes" id="UP001519342"/>
    </source>
</evidence>
<evidence type="ECO:0000259" key="4">
    <source>
        <dbReference type="Pfam" id="PF01048"/>
    </source>
</evidence>
<dbReference type="EMBL" id="JAGGKS010000003">
    <property type="protein sequence ID" value="MBP1925377.1"/>
    <property type="molecule type" value="Genomic_DNA"/>
</dbReference>
<evidence type="ECO:0000256" key="1">
    <source>
        <dbReference type="ARBA" id="ARBA00011888"/>
    </source>
</evidence>
<evidence type="ECO:0000256" key="3">
    <source>
        <dbReference type="ARBA" id="ARBA00048447"/>
    </source>
</evidence>
<accession>A0ABS4GCW6</accession>
<keyword evidence="6" id="KW-1185">Reference proteome</keyword>
<organism evidence="5 6">
    <name type="scientific">Sedimentibacter acidaminivorans</name>
    <dbReference type="NCBI Taxonomy" id="913099"/>
    <lineage>
        <taxon>Bacteria</taxon>
        <taxon>Bacillati</taxon>
        <taxon>Bacillota</taxon>
        <taxon>Tissierellia</taxon>
        <taxon>Sedimentibacter</taxon>
    </lineage>
</organism>